<dbReference type="InterPro" id="IPR005561">
    <property type="entry name" value="ANTAR"/>
</dbReference>
<protein>
    <submittedName>
        <fullName evidence="4">ANTAR domain-containing protein</fullName>
    </submittedName>
</protein>
<dbReference type="PROSITE" id="PS50921">
    <property type="entry name" value="ANTAR"/>
    <property type="match status" value="1"/>
</dbReference>
<name>A0ABV7YLB3_9ACTN</name>
<evidence type="ECO:0000259" key="3">
    <source>
        <dbReference type="PROSITE" id="PS50921"/>
    </source>
</evidence>
<dbReference type="InterPro" id="IPR003018">
    <property type="entry name" value="GAF"/>
</dbReference>
<dbReference type="Gene3D" id="3.30.450.40">
    <property type="match status" value="1"/>
</dbReference>
<dbReference type="Pfam" id="PF13185">
    <property type="entry name" value="GAF_2"/>
    <property type="match status" value="1"/>
</dbReference>
<organism evidence="4 5">
    <name type="scientific">Tenggerimyces flavus</name>
    <dbReference type="NCBI Taxonomy" id="1708749"/>
    <lineage>
        <taxon>Bacteria</taxon>
        <taxon>Bacillati</taxon>
        <taxon>Actinomycetota</taxon>
        <taxon>Actinomycetes</taxon>
        <taxon>Propionibacteriales</taxon>
        <taxon>Nocardioidaceae</taxon>
        <taxon>Tenggerimyces</taxon>
    </lineage>
</organism>
<sequence length="248" mass="26709">MAELDLSPERDDEYDGVDVAATMGDLWNTLGGDDELAPMLQRLTTIASRLFPPGYDASITVYASHGLPETVATTSVDVMPLDRAQYEAGAGPCLEAAETRQPVRTDIDGARERWPHFAEAAEKAGVLGYLAAPLLTDSSVIGSFNLYSNKPERFDGMEAALLALFTNSALAAVANAQRHARTRKLAEDLQAALDSRSTIDHAIGILMARSGITAEQAWTELSKQSQNSNVKVRELAAKIVRELPNPPS</sequence>
<dbReference type="SMART" id="SM00065">
    <property type="entry name" value="GAF"/>
    <property type="match status" value="1"/>
</dbReference>
<feature type="domain" description="ANTAR" evidence="3">
    <location>
        <begin position="179"/>
        <end position="240"/>
    </location>
</feature>
<dbReference type="Gene3D" id="1.10.10.10">
    <property type="entry name" value="Winged helix-like DNA-binding domain superfamily/Winged helix DNA-binding domain"/>
    <property type="match status" value="1"/>
</dbReference>
<dbReference type="Proteomes" id="UP001595699">
    <property type="component" value="Unassembled WGS sequence"/>
</dbReference>
<dbReference type="InterPro" id="IPR029016">
    <property type="entry name" value="GAF-like_dom_sf"/>
</dbReference>
<gene>
    <name evidence="4" type="ORF">ACFOUW_27030</name>
</gene>
<proteinExistence type="predicted"/>
<keyword evidence="5" id="KW-1185">Reference proteome</keyword>
<accession>A0ABV7YLB3</accession>
<evidence type="ECO:0000256" key="2">
    <source>
        <dbReference type="ARBA" id="ARBA00023163"/>
    </source>
</evidence>
<dbReference type="RefSeq" id="WP_205121453.1">
    <property type="nucleotide sequence ID" value="NZ_JAFBCM010000001.1"/>
</dbReference>
<dbReference type="EMBL" id="JBHRZH010000027">
    <property type="protein sequence ID" value="MFC3764520.1"/>
    <property type="molecule type" value="Genomic_DNA"/>
</dbReference>
<dbReference type="InterPro" id="IPR036388">
    <property type="entry name" value="WH-like_DNA-bd_sf"/>
</dbReference>
<comment type="caution">
    <text evidence="4">The sequence shown here is derived from an EMBL/GenBank/DDBJ whole genome shotgun (WGS) entry which is preliminary data.</text>
</comment>
<evidence type="ECO:0000256" key="1">
    <source>
        <dbReference type="ARBA" id="ARBA00023015"/>
    </source>
</evidence>
<dbReference type="SMART" id="SM01012">
    <property type="entry name" value="ANTAR"/>
    <property type="match status" value="1"/>
</dbReference>
<dbReference type="SUPFAM" id="SSF55781">
    <property type="entry name" value="GAF domain-like"/>
    <property type="match status" value="1"/>
</dbReference>
<dbReference type="PIRSF" id="PIRSF036625">
    <property type="entry name" value="GAF_ANTAR"/>
    <property type="match status" value="1"/>
</dbReference>
<reference evidence="5" key="1">
    <citation type="journal article" date="2019" name="Int. J. Syst. Evol. Microbiol.">
        <title>The Global Catalogue of Microorganisms (GCM) 10K type strain sequencing project: providing services to taxonomists for standard genome sequencing and annotation.</title>
        <authorList>
            <consortium name="The Broad Institute Genomics Platform"/>
            <consortium name="The Broad Institute Genome Sequencing Center for Infectious Disease"/>
            <person name="Wu L."/>
            <person name="Ma J."/>
        </authorList>
    </citation>
    <scope>NUCLEOTIDE SEQUENCE [LARGE SCALE GENOMIC DNA]</scope>
    <source>
        <strain evidence="5">CGMCC 4.7241</strain>
    </source>
</reference>
<evidence type="ECO:0000313" key="4">
    <source>
        <dbReference type="EMBL" id="MFC3764520.1"/>
    </source>
</evidence>
<dbReference type="Pfam" id="PF03861">
    <property type="entry name" value="ANTAR"/>
    <property type="match status" value="1"/>
</dbReference>
<evidence type="ECO:0000313" key="5">
    <source>
        <dbReference type="Proteomes" id="UP001595699"/>
    </source>
</evidence>
<keyword evidence="1" id="KW-0805">Transcription regulation</keyword>
<keyword evidence="2" id="KW-0804">Transcription</keyword>
<dbReference type="InterPro" id="IPR012074">
    <property type="entry name" value="GAF_ANTAR"/>
</dbReference>